<keyword evidence="3" id="KW-1185">Reference proteome</keyword>
<sequence>MRLMSMGAIIPTADGTRSRPARTPDPGFVVLRAPDAEPPARPMHRVRAARSAPPLPAPPSPAGPAAPASVGVPGPVAAVHPEAHRFVVSTLRPVFEVLDRRRPAKHLTTIATGTVVDVLRTLAETGPTTTVSGWGNVHVGTPRELIRRPRRRAPVPEVGAEIFLTYTRGDRVLAAAGRVEAAAGRWRWVAFTTAA</sequence>
<evidence type="ECO:0000313" key="2">
    <source>
        <dbReference type="EMBL" id="TWS26363.1"/>
    </source>
</evidence>
<organism evidence="2 3">
    <name type="scientific">Tsukamurella sputi</name>
    <dbReference type="NCBI Taxonomy" id="2591848"/>
    <lineage>
        <taxon>Bacteria</taxon>
        <taxon>Bacillati</taxon>
        <taxon>Actinomycetota</taxon>
        <taxon>Actinomycetes</taxon>
        <taxon>Mycobacteriales</taxon>
        <taxon>Tsukamurellaceae</taxon>
        <taxon>Tsukamurella</taxon>
    </lineage>
</organism>
<dbReference type="Pfam" id="PF20060">
    <property type="entry name" value="DUF6459"/>
    <property type="match status" value="1"/>
</dbReference>
<protein>
    <submittedName>
        <fullName evidence="2">Uncharacterized protein</fullName>
    </submittedName>
</protein>
<feature type="region of interest" description="Disordered" evidence="1">
    <location>
        <begin position="33"/>
        <end position="69"/>
    </location>
</feature>
<dbReference type="InterPro" id="IPR045596">
    <property type="entry name" value="DUF6459"/>
</dbReference>
<dbReference type="AlphaFoldDB" id="A0A5C5RV22"/>
<dbReference type="EMBL" id="VIGV01000001">
    <property type="protein sequence ID" value="TWS26363.1"/>
    <property type="molecule type" value="Genomic_DNA"/>
</dbReference>
<dbReference type="RefSeq" id="WP_146431224.1">
    <property type="nucleotide sequence ID" value="NZ_VIGV01000001.1"/>
</dbReference>
<reference evidence="2 3" key="1">
    <citation type="submission" date="2019-06" db="EMBL/GenBank/DDBJ databases">
        <authorList>
            <person name="Teng J.L.L."/>
            <person name="Lee H.H."/>
            <person name="Lau S.K.P."/>
            <person name="Woo P.C.Y."/>
        </authorList>
    </citation>
    <scope>NUCLEOTIDE SEQUENCE [LARGE SCALE GENOMIC DNA]</scope>
    <source>
        <strain evidence="2 3">HKU70</strain>
    </source>
</reference>
<comment type="caution">
    <text evidence="2">The sequence shown here is derived from an EMBL/GenBank/DDBJ whole genome shotgun (WGS) entry which is preliminary data.</text>
</comment>
<proteinExistence type="predicted"/>
<evidence type="ECO:0000313" key="3">
    <source>
        <dbReference type="Proteomes" id="UP000319792"/>
    </source>
</evidence>
<reference evidence="2 3" key="2">
    <citation type="submission" date="2019-08" db="EMBL/GenBank/DDBJ databases">
        <title>Tsukamurella conjunctivitidis sp. nov., Tsukamurella assacharolytica sp. nov. and Tsukamurella sputae sp. nov. isolated from patients with conjunctivitis, bacteraemia (lymphoma) and respiratory infection (sputum) in Hong Kong.</title>
        <authorList>
            <person name="Fok K.M.N."/>
            <person name="Fong J.Y.H."/>
        </authorList>
    </citation>
    <scope>NUCLEOTIDE SEQUENCE [LARGE SCALE GENOMIC DNA]</scope>
    <source>
        <strain evidence="2 3">HKU70</strain>
    </source>
</reference>
<gene>
    <name evidence="2" type="ORF">FK268_03765</name>
</gene>
<name>A0A5C5RV22_9ACTN</name>
<dbReference type="OrthoDB" id="4775331at2"/>
<dbReference type="Proteomes" id="UP000319792">
    <property type="component" value="Unassembled WGS sequence"/>
</dbReference>
<evidence type="ECO:0000256" key="1">
    <source>
        <dbReference type="SAM" id="MobiDB-lite"/>
    </source>
</evidence>
<feature type="compositionally biased region" description="Pro residues" evidence="1">
    <location>
        <begin position="53"/>
        <end position="64"/>
    </location>
</feature>
<accession>A0A5C5RV22</accession>